<dbReference type="AlphaFoldDB" id="A0A8H3C9C8"/>
<keyword evidence="1" id="KW-0472">Membrane</keyword>
<protein>
    <recommendedName>
        <fullName evidence="2">Protein kinase domain-containing protein</fullName>
    </recommendedName>
</protein>
<dbReference type="Proteomes" id="UP000663853">
    <property type="component" value="Unassembled WGS sequence"/>
</dbReference>
<dbReference type="SMART" id="SM00220">
    <property type="entry name" value="S_TKc"/>
    <property type="match status" value="1"/>
</dbReference>
<dbReference type="PROSITE" id="PS50011">
    <property type="entry name" value="PROTEIN_KINASE_DOM"/>
    <property type="match status" value="1"/>
</dbReference>
<feature type="transmembrane region" description="Helical" evidence="1">
    <location>
        <begin position="12"/>
        <end position="30"/>
    </location>
</feature>
<proteinExistence type="predicted"/>
<evidence type="ECO:0000256" key="1">
    <source>
        <dbReference type="SAM" id="Phobius"/>
    </source>
</evidence>
<organism evidence="3 4">
    <name type="scientific">Rhizoctonia solani</name>
    <dbReference type="NCBI Taxonomy" id="456999"/>
    <lineage>
        <taxon>Eukaryota</taxon>
        <taxon>Fungi</taxon>
        <taxon>Dikarya</taxon>
        <taxon>Basidiomycota</taxon>
        <taxon>Agaricomycotina</taxon>
        <taxon>Agaricomycetes</taxon>
        <taxon>Cantharellales</taxon>
        <taxon>Ceratobasidiaceae</taxon>
        <taxon>Rhizoctonia</taxon>
    </lineage>
</organism>
<dbReference type="GO" id="GO:0005737">
    <property type="term" value="C:cytoplasm"/>
    <property type="evidence" value="ECO:0007669"/>
    <property type="project" value="TreeGrafter"/>
</dbReference>
<dbReference type="PROSITE" id="PS00108">
    <property type="entry name" value="PROTEIN_KINASE_ST"/>
    <property type="match status" value="1"/>
</dbReference>
<dbReference type="Pfam" id="PF00069">
    <property type="entry name" value="Pkinase"/>
    <property type="match status" value="1"/>
</dbReference>
<dbReference type="PANTHER" id="PTHR24361">
    <property type="entry name" value="MITOGEN-ACTIVATED KINASE KINASE KINASE"/>
    <property type="match status" value="1"/>
</dbReference>
<dbReference type="CDD" id="cd14014">
    <property type="entry name" value="STKc_PknB_like"/>
    <property type="match status" value="1"/>
</dbReference>
<reference evidence="3" key="1">
    <citation type="submission" date="2021-01" db="EMBL/GenBank/DDBJ databases">
        <authorList>
            <person name="Kaushik A."/>
        </authorList>
    </citation>
    <scope>NUCLEOTIDE SEQUENCE</scope>
    <source>
        <strain evidence="3">AG6-10EEA</strain>
    </source>
</reference>
<dbReference type="PANTHER" id="PTHR24361:SF678">
    <property type="entry name" value="SPORULATION-SPECIFIC PROTEIN 1"/>
    <property type="match status" value="1"/>
</dbReference>
<dbReference type="SUPFAM" id="SSF56112">
    <property type="entry name" value="Protein kinase-like (PK-like)"/>
    <property type="match status" value="1"/>
</dbReference>
<dbReference type="GO" id="GO:0004672">
    <property type="term" value="F:protein kinase activity"/>
    <property type="evidence" value="ECO:0007669"/>
    <property type="project" value="InterPro"/>
</dbReference>
<dbReference type="InterPro" id="IPR011009">
    <property type="entry name" value="Kinase-like_dom_sf"/>
</dbReference>
<accession>A0A8H3C9C8</accession>
<feature type="domain" description="Protein kinase" evidence="2">
    <location>
        <begin position="95"/>
        <end position="364"/>
    </location>
</feature>
<keyword evidence="1" id="KW-0812">Transmembrane</keyword>
<sequence length="382" mass="42108">MGLWHSLIPYQLWLWFLGLMVPILRGILVVQQISASVWELDELPNAEEDLVPQSMAGPNLLGTALLTSKMNSECVATCLIQNGCNDISASLNLHDCDPRPFTRGGFGVVYRGYLKDGRPIAIKCIQSFDDPIINLSEHGKNLKRAAREIYTWSGCNHQGVLPLLGFAHFQGYIALITPWMSAGPLSQHIKPGSFKLPPLRTCIQLAMAVEYLHTKGIVHGDIKPDNILVTDQGQVQLADFGSAISTLATALNFTRTNSFNFTTRFAAPEVLKGDDHTFTKESDIYALGMTIFNIMTGRAPFADKREVSVIIEVVSNKGQPSKSNFEGSLTGSDAKVKMWDLLKGCFDYEPKNRPRVGQVKEVLIEVERLNDKPCGQVGTAQS</sequence>
<evidence type="ECO:0000313" key="3">
    <source>
        <dbReference type="EMBL" id="CAE6478542.1"/>
    </source>
</evidence>
<dbReference type="InterPro" id="IPR053235">
    <property type="entry name" value="Ser_Thr_kinase"/>
</dbReference>
<gene>
    <name evidence="3" type="ORF">RDB_LOCUS84853</name>
</gene>
<name>A0A8H3C9C8_9AGAM</name>
<keyword evidence="1" id="KW-1133">Transmembrane helix</keyword>
<dbReference type="GO" id="GO:0005524">
    <property type="term" value="F:ATP binding"/>
    <property type="evidence" value="ECO:0007669"/>
    <property type="project" value="InterPro"/>
</dbReference>
<dbReference type="Gene3D" id="1.10.510.10">
    <property type="entry name" value="Transferase(Phosphotransferase) domain 1"/>
    <property type="match status" value="1"/>
</dbReference>
<dbReference type="InterPro" id="IPR008271">
    <property type="entry name" value="Ser/Thr_kinase_AS"/>
</dbReference>
<evidence type="ECO:0000259" key="2">
    <source>
        <dbReference type="PROSITE" id="PS50011"/>
    </source>
</evidence>
<evidence type="ECO:0000313" key="4">
    <source>
        <dbReference type="Proteomes" id="UP000663853"/>
    </source>
</evidence>
<comment type="caution">
    <text evidence="3">The sequence shown here is derived from an EMBL/GenBank/DDBJ whole genome shotgun (WGS) entry which is preliminary data.</text>
</comment>
<dbReference type="InterPro" id="IPR000719">
    <property type="entry name" value="Prot_kinase_dom"/>
</dbReference>
<dbReference type="EMBL" id="CAJMXA010002262">
    <property type="protein sequence ID" value="CAE6478542.1"/>
    <property type="molecule type" value="Genomic_DNA"/>
</dbReference>